<evidence type="ECO:0000313" key="9">
    <source>
        <dbReference type="Proteomes" id="UP000249229"/>
    </source>
</evidence>
<comment type="domain">
    <text evidence="6">The N-terminal region contains the highly conserved SGGXDS motif, predicted to be a P-loop motif involved in ATP binding.</text>
</comment>
<dbReference type="InterPro" id="IPR014729">
    <property type="entry name" value="Rossmann-like_a/b/a_fold"/>
</dbReference>
<dbReference type="CDD" id="cd01992">
    <property type="entry name" value="TilS_N"/>
    <property type="match status" value="1"/>
</dbReference>
<organism evidence="8 9">
    <name type="scientific">Sphingomonas taxi</name>
    <dbReference type="NCBI Taxonomy" id="1549858"/>
    <lineage>
        <taxon>Bacteria</taxon>
        <taxon>Pseudomonadati</taxon>
        <taxon>Pseudomonadota</taxon>
        <taxon>Alphaproteobacteria</taxon>
        <taxon>Sphingomonadales</taxon>
        <taxon>Sphingomonadaceae</taxon>
        <taxon>Sphingomonas</taxon>
    </lineage>
</organism>
<feature type="binding site" evidence="6">
    <location>
        <begin position="55"/>
        <end position="60"/>
    </location>
    <ligand>
        <name>ATP</name>
        <dbReference type="ChEBI" id="CHEBI:30616"/>
    </ligand>
</feature>
<evidence type="ECO:0000259" key="7">
    <source>
        <dbReference type="Pfam" id="PF01171"/>
    </source>
</evidence>
<evidence type="ECO:0000256" key="4">
    <source>
        <dbReference type="ARBA" id="ARBA00022840"/>
    </source>
</evidence>
<dbReference type="Pfam" id="PF01171">
    <property type="entry name" value="ATP_bind_3"/>
    <property type="match status" value="1"/>
</dbReference>
<evidence type="ECO:0000313" key="8">
    <source>
        <dbReference type="EMBL" id="PZQ61217.1"/>
    </source>
</evidence>
<evidence type="ECO:0000256" key="6">
    <source>
        <dbReference type="HAMAP-Rule" id="MF_01161"/>
    </source>
</evidence>
<dbReference type="PANTHER" id="PTHR43033:SF1">
    <property type="entry name" value="TRNA(ILE)-LYSIDINE SYNTHASE-RELATED"/>
    <property type="match status" value="1"/>
</dbReference>
<reference evidence="8 9" key="1">
    <citation type="submission" date="2017-08" db="EMBL/GenBank/DDBJ databases">
        <title>Infants hospitalized years apart are colonized by the same room-sourced microbial strains.</title>
        <authorList>
            <person name="Brooks B."/>
            <person name="Olm M.R."/>
            <person name="Firek B.A."/>
            <person name="Baker R."/>
            <person name="Thomas B.C."/>
            <person name="Morowitz M.J."/>
            <person name="Banfield J.F."/>
        </authorList>
    </citation>
    <scope>NUCLEOTIDE SEQUENCE [LARGE SCALE GENOMIC DNA]</scope>
    <source>
        <strain evidence="8">S2_005_001_R1_22</strain>
    </source>
</reference>
<dbReference type="Proteomes" id="UP000249229">
    <property type="component" value="Unassembled WGS sequence"/>
</dbReference>
<protein>
    <recommendedName>
        <fullName evidence="6">tRNA(Ile)-lysidine synthase</fullName>
        <ecNumber evidence="6">6.3.4.19</ecNumber>
    </recommendedName>
    <alternativeName>
        <fullName evidence="6">tRNA(Ile)-2-lysyl-cytidine synthase</fullName>
    </alternativeName>
    <alternativeName>
        <fullName evidence="6">tRNA(Ile)-lysidine synthetase</fullName>
    </alternativeName>
</protein>
<dbReference type="NCBIfam" id="TIGR02432">
    <property type="entry name" value="lysidine_TilS_N"/>
    <property type="match status" value="1"/>
</dbReference>
<sequence>MSPRRAPPPSASEVTLWPLPVAAVTRFRTDVERLVMRAAEGATPADGARLALAVSGGADSMAMLRLAAAAFPGRVAVATFDHRLRDGSAAEAAMVATVCASLDVRHATLVAAAPITGSSLQMRARQARYAALGAWARAERFAFLLTAHHADDQAETLLLRLNRASGLSGLAGIRALRLDAGLAIVRPLLGWRRAELRALASGSGTPFVDDPSNDDPRHDRTRIRALLAATPALDPVALAASAGFLAEAEAEIARAAEHLWSQRWHGPAHAFAVADESRELRRRLLRRAIADTRARLGIVLPVHRESANVEPLLDALEAGRAAVQSGVMVRPTGAGWLFLTAPPRRSL</sequence>
<comment type="caution">
    <text evidence="8">The sequence shown here is derived from an EMBL/GenBank/DDBJ whole genome shotgun (WGS) entry which is preliminary data.</text>
</comment>
<dbReference type="SUPFAM" id="SSF52402">
    <property type="entry name" value="Adenine nucleotide alpha hydrolases-like"/>
    <property type="match status" value="1"/>
</dbReference>
<dbReference type="InterPro" id="IPR011063">
    <property type="entry name" value="TilS/TtcA_N"/>
</dbReference>
<evidence type="ECO:0000256" key="2">
    <source>
        <dbReference type="ARBA" id="ARBA00022694"/>
    </source>
</evidence>
<comment type="similarity">
    <text evidence="6">Belongs to the tRNA(Ile)-lysidine synthase family.</text>
</comment>
<gene>
    <name evidence="6 8" type="primary">tilS</name>
    <name evidence="8" type="ORF">DI544_06520</name>
</gene>
<dbReference type="Gene3D" id="3.40.50.620">
    <property type="entry name" value="HUPs"/>
    <property type="match status" value="1"/>
</dbReference>
<dbReference type="GO" id="GO:0005737">
    <property type="term" value="C:cytoplasm"/>
    <property type="evidence" value="ECO:0007669"/>
    <property type="project" value="UniProtKB-SubCell"/>
</dbReference>
<keyword evidence="6" id="KW-0963">Cytoplasm</keyword>
<keyword evidence="2 6" id="KW-0819">tRNA processing</keyword>
<dbReference type="HAMAP" id="MF_01161">
    <property type="entry name" value="tRNA_Ile_lys_synt"/>
    <property type="match status" value="1"/>
</dbReference>
<comment type="function">
    <text evidence="6">Ligates lysine onto the cytidine present at position 34 of the AUA codon-specific tRNA(Ile) that contains the anticodon CAU, in an ATP-dependent manner. Cytidine is converted to lysidine, thus changing the amino acid specificity of the tRNA from methionine to isoleucine.</text>
</comment>
<dbReference type="InterPro" id="IPR012094">
    <property type="entry name" value="tRNA_Ile_lys_synt"/>
</dbReference>
<accession>A0A2W5QT60</accession>
<keyword evidence="1 6" id="KW-0436">Ligase</keyword>
<dbReference type="PANTHER" id="PTHR43033">
    <property type="entry name" value="TRNA(ILE)-LYSIDINE SYNTHASE-RELATED"/>
    <property type="match status" value="1"/>
</dbReference>
<dbReference type="GO" id="GO:0032267">
    <property type="term" value="F:tRNA(Ile)-lysidine synthase activity"/>
    <property type="evidence" value="ECO:0007669"/>
    <property type="project" value="UniProtKB-EC"/>
</dbReference>
<name>A0A2W5QT60_9SPHN</name>
<dbReference type="EMBL" id="QFQI01000003">
    <property type="protein sequence ID" value="PZQ61217.1"/>
    <property type="molecule type" value="Genomic_DNA"/>
</dbReference>
<dbReference type="GO" id="GO:0005524">
    <property type="term" value="F:ATP binding"/>
    <property type="evidence" value="ECO:0007669"/>
    <property type="project" value="UniProtKB-UniRule"/>
</dbReference>
<evidence type="ECO:0000256" key="3">
    <source>
        <dbReference type="ARBA" id="ARBA00022741"/>
    </source>
</evidence>
<evidence type="ECO:0000256" key="1">
    <source>
        <dbReference type="ARBA" id="ARBA00022598"/>
    </source>
</evidence>
<comment type="catalytic activity">
    <reaction evidence="5 6">
        <text>cytidine(34) in tRNA(Ile2) + L-lysine + ATP = lysidine(34) in tRNA(Ile2) + AMP + diphosphate + H(+)</text>
        <dbReference type="Rhea" id="RHEA:43744"/>
        <dbReference type="Rhea" id="RHEA-COMP:10625"/>
        <dbReference type="Rhea" id="RHEA-COMP:10670"/>
        <dbReference type="ChEBI" id="CHEBI:15378"/>
        <dbReference type="ChEBI" id="CHEBI:30616"/>
        <dbReference type="ChEBI" id="CHEBI:32551"/>
        <dbReference type="ChEBI" id="CHEBI:33019"/>
        <dbReference type="ChEBI" id="CHEBI:82748"/>
        <dbReference type="ChEBI" id="CHEBI:83665"/>
        <dbReference type="ChEBI" id="CHEBI:456215"/>
        <dbReference type="EC" id="6.3.4.19"/>
    </reaction>
</comment>
<keyword evidence="4 6" id="KW-0067">ATP-binding</keyword>
<dbReference type="InterPro" id="IPR012795">
    <property type="entry name" value="tRNA_Ile_lys_synt_N"/>
</dbReference>
<keyword evidence="3 6" id="KW-0547">Nucleotide-binding</keyword>
<proteinExistence type="inferred from homology"/>
<comment type="subcellular location">
    <subcellularLocation>
        <location evidence="6">Cytoplasm</location>
    </subcellularLocation>
</comment>
<dbReference type="GO" id="GO:0006400">
    <property type="term" value="P:tRNA modification"/>
    <property type="evidence" value="ECO:0007669"/>
    <property type="project" value="UniProtKB-UniRule"/>
</dbReference>
<feature type="domain" description="tRNA(Ile)-lysidine/2-thiocytidine synthase N-terminal" evidence="7">
    <location>
        <begin position="50"/>
        <end position="225"/>
    </location>
</feature>
<evidence type="ECO:0000256" key="5">
    <source>
        <dbReference type="ARBA" id="ARBA00048539"/>
    </source>
</evidence>
<dbReference type="EC" id="6.3.4.19" evidence="6"/>
<dbReference type="AlphaFoldDB" id="A0A2W5QT60"/>